<feature type="region of interest" description="Disordered" evidence="1">
    <location>
        <begin position="63"/>
        <end position="97"/>
    </location>
</feature>
<protein>
    <submittedName>
        <fullName evidence="2">Uncharacterized protein</fullName>
    </submittedName>
</protein>
<reference evidence="2" key="1">
    <citation type="submission" date="2022-10" db="EMBL/GenBank/DDBJ databases">
        <title>The complete genomes of actinobacterial strains from the NBC collection.</title>
        <authorList>
            <person name="Joergensen T.S."/>
            <person name="Alvarez Arevalo M."/>
            <person name="Sterndorff E.B."/>
            <person name="Faurdal D."/>
            <person name="Vuksanovic O."/>
            <person name="Mourched A.-S."/>
            <person name="Charusanti P."/>
            <person name="Shaw S."/>
            <person name="Blin K."/>
            <person name="Weber T."/>
        </authorList>
    </citation>
    <scope>NUCLEOTIDE SEQUENCE</scope>
    <source>
        <strain evidence="2">NBC_00093</strain>
    </source>
</reference>
<proteinExistence type="predicted"/>
<dbReference type="AlphaFoldDB" id="A0AAU2A3C5"/>
<organism evidence="2">
    <name type="scientific">Streptomyces sp. NBC_00093</name>
    <dbReference type="NCBI Taxonomy" id="2975649"/>
    <lineage>
        <taxon>Bacteria</taxon>
        <taxon>Bacillati</taxon>
        <taxon>Actinomycetota</taxon>
        <taxon>Actinomycetes</taxon>
        <taxon>Kitasatosporales</taxon>
        <taxon>Streptomycetaceae</taxon>
        <taxon>Streptomyces</taxon>
    </lineage>
</organism>
<dbReference type="EMBL" id="CP108222">
    <property type="protein sequence ID" value="WTT18090.1"/>
    <property type="molecule type" value="Genomic_DNA"/>
</dbReference>
<evidence type="ECO:0000313" key="2">
    <source>
        <dbReference type="EMBL" id="WTT18090.1"/>
    </source>
</evidence>
<accession>A0AAU2A3C5</accession>
<sequence>MQAMQTPSDEYAEVRVVAASPEVARRVAEILRRCFDTTEQRSYPAGPDGGTLLDLTVDTTHAAEPARSWLETSRSAGAAPGENGTPSRNGPRGPVGE</sequence>
<name>A0AAU2A3C5_9ACTN</name>
<evidence type="ECO:0000256" key="1">
    <source>
        <dbReference type="SAM" id="MobiDB-lite"/>
    </source>
</evidence>
<gene>
    <name evidence="2" type="ORF">OHA22_22395</name>
</gene>